<feature type="compositionally biased region" description="Basic and acidic residues" evidence="1">
    <location>
        <begin position="70"/>
        <end position="89"/>
    </location>
</feature>
<reference evidence="2 3" key="1">
    <citation type="submission" date="2015-06" db="EMBL/GenBank/DDBJ databases">
        <title>Improved classification and identification of acetic acid bacteria using matrix-assisted laser desorption/ionization time-of-flight mass spectrometry; Gluconobacter nephelii and Gluconobacter uchimurae are later heterotypic synonyms of Gluconobacter japonicus and Gluconobacter oxydans, respectively.</title>
        <authorList>
            <person name="Li L."/>
            <person name="Cleenwerck I."/>
            <person name="De Vuyst L."/>
            <person name="Vandamme P."/>
        </authorList>
    </citation>
    <scope>NUCLEOTIDE SEQUENCE [LARGE SCALE GENOMIC DNA]</scope>
    <source>
        <strain evidence="2 3">LMG 23690</strain>
    </source>
</reference>
<dbReference type="EMBL" id="LHZU01000123">
    <property type="protein sequence ID" value="KXV59855.1"/>
    <property type="molecule type" value="Genomic_DNA"/>
</dbReference>
<dbReference type="AlphaFoldDB" id="A0A149U2Z6"/>
<proteinExistence type="predicted"/>
<comment type="caution">
    <text evidence="2">The sequence shown here is derived from an EMBL/GenBank/DDBJ whole genome shotgun (WGS) entry which is preliminary data.</text>
</comment>
<sequence>MVSPCGFGCEEALTVLGPDRFAGRIAVSLHAEGLAAHQTGGQPVTRSRRPEIGHADVMGDVPKVEAGGDQDQHDKPDGHEPEDDRRGET</sequence>
<feature type="region of interest" description="Disordered" evidence="1">
    <location>
        <begin position="35"/>
        <end position="89"/>
    </location>
</feature>
<accession>A0A149U2Z6</accession>
<name>A0A149U2Z6_9PROT</name>
<organism evidence="2 3">
    <name type="scientific">Acetobacter senegalensis</name>
    <dbReference type="NCBI Taxonomy" id="446692"/>
    <lineage>
        <taxon>Bacteria</taxon>
        <taxon>Pseudomonadati</taxon>
        <taxon>Pseudomonadota</taxon>
        <taxon>Alphaproteobacteria</taxon>
        <taxon>Acetobacterales</taxon>
        <taxon>Acetobacteraceae</taxon>
        <taxon>Acetobacter</taxon>
    </lineage>
</organism>
<gene>
    <name evidence="2" type="ORF">AD948_07245</name>
</gene>
<evidence type="ECO:0000256" key="1">
    <source>
        <dbReference type="SAM" id="MobiDB-lite"/>
    </source>
</evidence>
<protein>
    <submittedName>
        <fullName evidence="2">Uncharacterized protein</fullName>
    </submittedName>
</protein>
<dbReference type="Proteomes" id="UP000075360">
    <property type="component" value="Unassembled WGS sequence"/>
</dbReference>
<evidence type="ECO:0000313" key="3">
    <source>
        <dbReference type="Proteomes" id="UP000075360"/>
    </source>
</evidence>
<evidence type="ECO:0000313" key="2">
    <source>
        <dbReference type="EMBL" id="KXV59855.1"/>
    </source>
</evidence>